<gene>
    <name evidence="6" type="ORF">DIS24_g9638</name>
</gene>
<dbReference type="EMBL" id="JAUJDW010000088">
    <property type="protein sequence ID" value="KAK0640163.1"/>
    <property type="molecule type" value="Genomic_DNA"/>
</dbReference>
<feature type="transmembrane region" description="Helical" evidence="5">
    <location>
        <begin position="117"/>
        <end position="138"/>
    </location>
</feature>
<feature type="transmembrane region" description="Helical" evidence="5">
    <location>
        <begin position="158"/>
        <end position="179"/>
    </location>
</feature>
<proteinExistence type="predicted"/>
<dbReference type="Proteomes" id="UP001175001">
    <property type="component" value="Unassembled WGS sequence"/>
</dbReference>
<reference evidence="6" key="1">
    <citation type="submission" date="2023-06" db="EMBL/GenBank/DDBJ databases">
        <title>Multi-omics analyses reveal the molecular pathogenesis toolkit of Lasiodiplodia hormozganensis, a cross-kingdom pathogen.</title>
        <authorList>
            <person name="Felix C."/>
            <person name="Meneses R."/>
            <person name="Goncalves M.F.M."/>
            <person name="Tilleman L."/>
            <person name="Duarte A.S."/>
            <person name="Jorrin-Novo J.V."/>
            <person name="Van De Peer Y."/>
            <person name="Deforce D."/>
            <person name="Van Nieuwerburgh F."/>
            <person name="Esteves A.C."/>
            <person name="Alves A."/>
        </authorList>
    </citation>
    <scope>NUCLEOTIDE SEQUENCE</scope>
    <source>
        <strain evidence="6">CBS 339.90</strain>
    </source>
</reference>
<organism evidence="6 7">
    <name type="scientific">Lasiodiplodia hormozganensis</name>
    <dbReference type="NCBI Taxonomy" id="869390"/>
    <lineage>
        <taxon>Eukaryota</taxon>
        <taxon>Fungi</taxon>
        <taxon>Dikarya</taxon>
        <taxon>Ascomycota</taxon>
        <taxon>Pezizomycotina</taxon>
        <taxon>Dothideomycetes</taxon>
        <taxon>Dothideomycetes incertae sedis</taxon>
        <taxon>Botryosphaeriales</taxon>
        <taxon>Botryosphaeriaceae</taxon>
        <taxon>Lasiodiplodia</taxon>
    </lineage>
</organism>
<dbReference type="PANTHER" id="PTHR31465">
    <property type="entry name" value="PROTEIN RTA1-RELATED"/>
    <property type="match status" value="1"/>
</dbReference>
<feature type="transmembrane region" description="Helical" evidence="5">
    <location>
        <begin position="234"/>
        <end position="252"/>
    </location>
</feature>
<evidence type="ECO:0000256" key="2">
    <source>
        <dbReference type="ARBA" id="ARBA00022692"/>
    </source>
</evidence>
<feature type="transmembrane region" description="Helical" evidence="5">
    <location>
        <begin position="33"/>
        <end position="52"/>
    </location>
</feature>
<sequence>MDPSANYTSWGSAPLSENNQKTKYKLWDYNPSIPAATVAAGVCGFLTLIHAIRLTRNRTWFCIPLIIGGVVRDCRLIHRATATTADPQVKFETAGYAARAGAHDNTEALPPYIAQSLLILLAPIFFAASIYSILGRIIHRVDGDEISIVHPSIMTRFFVWGDVLCFLVQAGGSGILAQAKKQSDMKMGNNVILVGLGLQIYIFCFFVKIGVSFHRDVQKNPTTAALSGEFPWERYMVLLYVACACVGIRNTYRVVEYAMGKVSSYSVIAQLI</sequence>
<dbReference type="InterPro" id="IPR007568">
    <property type="entry name" value="RTA1"/>
</dbReference>
<keyword evidence="2 5" id="KW-0812">Transmembrane</keyword>
<comment type="subcellular location">
    <subcellularLocation>
        <location evidence="1">Membrane</location>
        <topology evidence="1">Multi-pass membrane protein</topology>
    </subcellularLocation>
</comment>
<evidence type="ECO:0008006" key="8">
    <source>
        <dbReference type="Google" id="ProtNLM"/>
    </source>
</evidence>
<evidence type="ECO:0000313" key="6">
    <source>
        <dbReference type="EMBL" id="KAK0640163.1"/>
    </source>
</evidence>
<keyword evidence="4 5" id="KW-0472">Membrane</keyword>
<feature type="transmembrane region" description="Helical" evidence="5">
    <location>
        <begin position="191"/>
        <end position="214"/>
    </location>
</feature>
<keyword evidence="7" id="KW-1185">Reference proteome</keyword>
<comment type="caution">
    <text evidence="6">The sequence shown here is derived from an EMBL/GenBank/DDBJ whole genome shotgun (WGS) entry which is preliminary data.</text>
</comment>
<evidence type="ECO:0000256" key="1">
    <source>
        <dbReference type="ARBA" id="ARBA00004141"/>
    </source>
</evidence>
<protein>
    <recommendedName>
        <fullName evidence="8">Protein RTM1</fullName>
    </recommendedName>
</protein>
<dbReference type="GO" id="GO:0016020">
    <property type="term" value="C:membrane"/>
    <property type="evidence" value="ECO:0007669"/>
    <property type="project" value="UniProtKB-SubCell"/>
</dbReference>
<evidence type="ECO:0000313" key="7">
    <source>
        <dbReference type="Proteomes" id="UP001175001"/>
    </source>
</evidence>
<name>A0AA40CJV7_9PEZI</name>
<keyword evidence="3 5" id="KW-1133">Transmembrane helix</keyword>
<evidence type="ECO:0000256" key="3">
    <source>
        <dbReference type="ARBA" id="ARBA00022989"/>
    </source>
</evidence>
<evidence type="ECO:0000256" key="4">
    <source>
        <dbReference type="ARBA" id="ARBA00023136"/>
    </source>
</evidence>
<dbReference type="Pfam" id="PF04479">
    <property type="entry name" value="RTA1"/>
    <property type="match status" value="1"/>
</dbReference>
<accession>A0AA40CJV7</accession>
<dbReference type="PANTHER" id="PTHR31465:SF35">
    <property type="entry name" value="RTA1 DOMAIN PROTEIN-RELATED"/>
    <property type="match status" value="1"/>
</dbReference>
<evidence type="ECO:0000256" key="5">
    <source>
        <dbReference type="SAM" id="Phobius"/>
    </source>
</evidence>
<dbReference type="AlphaFoldDB" id="A0AA40CJV7"/>